<reference evidence="4" key="2">
    <citation type="submission" date="2007-04" db="EMBL/GenBank/DDBJ databases">
        <title>Complete genome sequence of the nitrogen-fixing bacterium Azorhizobium caulinodans ORS571.</title>
        <authorList>
            <person name="Lee K.B."/>
            <person name="Backer P.D."/>
            <person name="Aono T."/>
            <person name="Liu C.T."/>
            <person name="Suzuki S."/>
            <person name="Suzuki T."/>
            <person name="Kaneko T."/>
            <person name="Yamada M."/>
            <person name="Tabata S."/>
            <person name="Kupfer D.M."/>
            <person name="Najar F.Z."/>
            <person name="Wiley G.B."/>
            <person name="Roe B."/>
            <person name="Binnewies T."/>
            <person name="Ussery D."/>
            <person name="Vereecke D."/>
            <person name="Gevers D."/>
            <person name="Holsters M."/>
            <person name="Oyaizu H."/>
        </authorList>
    </citation>
    <scope>NUCLEOTIDE SEQUENCE [LARGE SCALE GENOMIC DNA]</scope>
    <source>
        <strain evidence="4">ATCC 43989 / DSM 5975 / JCM 20966 / LMG 6465 / NBRC 14845 / NCIMB 13405 / ORS 571</strain>
    </source>
</reference>
<evidence type="ECO:0000256" key="1">
    <source>
        <dbReference type="SAM" id="MobiDB-lite"/>
    </source>
</evidence>
<reference evidence="3 4" key="5">
    <citation type="journal article" date="2010" name="Appl. Environ. Microbiol.">
        <title>phrR-like gene praR of Azorhizobium caulinodans ORS571 is essential for symbiosis with Sesbania rostrata and is involved in expression of reb genes.</title>
        <authorList>
            <person name="Akiba N."/>
            <person name="Aono T."/>
            <person name="Toyazaki H."/>
            <person name="Sato S."/>
            <person name="Oyaizu H."/>
        </authorList>
    </citation>
    <scope>NUCLEOTIDE SEQUENCE [LARGE SCALE GENOMIC DNA]</scope>
    <source>
        <strain evidence="4">ATCC 43989 / DSM 5975 / JCM 20966 / LMG 6465 / NBRC 14845 / NCIMB 13405 / ORS 571</strain>
    </source>
</reference>
<sequence>MSVPTSAFQSRITCPRADPDHATRRRKFATHVAPQGAGSGSVTGEDKGIVNGRQVLHHPSDETLLAYAAGRLEVGPAVVTQSHLAFCSHCRERLRVFAAAGGALLDALPPTEMSDAALIETQARADAPAPPPPRSRPARRQPADVDLPSVLGAYDFGRWRWLGPGVKARHILLPGHRFTGARLLRIAPGSKIPEHGHTGTEFTQVIHGSFSDGHQDYRPGDFCEADSALDHEPVAGPEGDCICVAAIEGSMRFSGVIGRLMQPFVGF</sequence>
<dbReference type="eggNOG" id="COG3806">
    <property type="taxonomic scope" value="Bacteria"/>
</dbReference>
<reference evidence="3 4" key="6">
    <citation type="journal article" date="2011" name="Appl. Environ. Microbiol.">
        <title>Involvement of the azorhizobial chromosome partition gene (parA) in the onset of bacteroid differentiation during Sesbania rostrata stem nodule development.</title>
        <authorList>
            <person name="Liu CT."/>
            <person name="Lee KB."/>
            <person name="Wang YS."/>
            <person name="Peng MH."/>
            <person name="Lee KT."/>
            <person name="Suzuki S."/>
            <person name="Suzuki T."/>
            <person name="Oyaizu H."/>
        </authorList>
    </citation>
    <scope>NUCLEOTIDE SEQUENCE [LARGE SCALE GENOMIC DNA]</scope>
    <source>
        <strain evidence="4">ATCC 43989 / DSM 5975 / JCM 20966 / LMG 6465 / NBRC 14845 / NCIMB 13405 / ORS 571</strain>
    </source>
</reference>
<dbReference type="KEGG" id="azc:AZC_2435"/>
<dbReference type="InterPro" id="IPR014710">
    <property type="entry name" value="RmlC-like_jellyroll"/>
</dbReference>
<organism evidence="3 4">
    <name type="scientific">Azorhizobium caulinodans (strain ATCC 43989 / DSM 5975 / JCM 20966 / LMG 6465 / NBRC 14845 / NCIMB 13405 / ORS 571)</name>
    <dbReference type="NCBI Taxonomy" id="438753"/>
    <lineage>
        <taxon>Bacteria</taxon>
        <taxon>Pseudomonadati</taxon>
        <taxon>Pseudomonadota</taxon>
        <taxon>Alphaproteobacteria</taxon>
        <taxon>Hyphomicrobiales</taxon>
        <taxon>Xanthobacteraceae</taxon>
        <taxon>Azorhizobium</taxon>
    </lineage>
</organism>
<evidence type="ECO:0000313" key="4">
    <source>
        <dbReference type="Proteomes" id="UP000000270"/>
    </source>
</evidence>
<dbReference type="HOGENOM" id="CLU_090912_0_0_5"/>
<keyword evidence="4" id="KW-1185">Reference proteome</keyword>
<evidence type="ECO:0000259" key="2">
    <source>
        <dbReference type="Pfam" id="PF12973"/>
    </source>
</evidence>
<proteinExistence type="predicted"/>
<dbReference type="Gene3D" id="2.60.120.10">
    <property type="entry name" value="Jelly Rolls"/>
    <property type="match status" value="1"/>
</dbReference>
<feature type="domain" description="ChrR-like cupin" evidence="2">
    <location>
        <begin position="158"/>
        <end position="245"/>
    </location>
</feature>
<dbReference type="InterPro" id="IPR025979">
    <property type="entry name" value="ChrR-like_cupin_dom"/>
</dbReference>
<dbReference type="STRING" id="438753.AZC_2435"/>
<dbReference type="NCBIfam" id="TIGR02451">
    <property type="entry name" value="anti_sig_ChrR"/>
    <property type="match status" value="1"/>
</dbReference>
<dbReference type="Pfam" id="PF12973">
    <property type="entry name" value="Cupin_7"/>
    <property type="match status" value="1"/>
</dbReference>
<dbReference type="CDD" id="cd20301">
    <property type="entry name" value="cupin_ChrR"/>
    <property type="match status" value="1"/>
</dbReference>
<dbReference type="Gene3D" id="1.10.10.1320">
    <property type="entry name" value="Anti-sigma factor, zinc-finger domain"/>
    <property type="match status" value="1"/>
</dbReference>
<dbReference type="SUPFAM" id="SSF51182">
    <property type="entry name" value="RmlC-like cupins"/>
    <property type="match status" value="1"/>
</dbReference>
<evidence type="ECO:0000313" key="3">
    <source>
        <dbReference type="EMBL" id="BAF88433.1"/>
    </source>
</evidence>
<feature type="compositionally biased region" description="Polar residues" evidence="1">
    <location>
        <begin position="1"/>
        <end position="12"/>
    </location>
</feature>
<dbReference type="Proteomes" id="UP000000270">
    <property type="component" value="Chromosome"/>
</dbReference>
<dbReference type="EMBL" id="AP009384">
    <property type="protein sequence ID" value="BAF88433.1"/>
    <property type="molecule type" value="Genomic_DNA"/>
</dbReference>
<dbReference type="InterPro" id="IPR012807">
    <property type="entry name" value="Anti-sigma_ChrR"/>
</dbReference>
<feature type="region of interest" description="Disordered" evidence="1">
    <location>
        <begin position="1"/>
        <end position="23"/>
    </location>
</feature>
<dbReference type="InterPro" id="IPR011051">
    <property type="entry name" value="RmlC_Cupin_sf"/>
</dbReference>
<dbReference type="AlphaFoldDB" id="A8I6P5"/>
<gene>
    <name evidence="3" type="primary">chrR</name>
    <name evidence="3" type="ordered locus">AZC_2435</name>
</gene>
<name>A8I6P5_AZOC5</name>
<reference evidence="3 4" key="1">
    <citation type="journal article" date="2007" name="Appl. Environ. Microbiol.">
        <title>Rhizobial factors required for stem nodule maturation and maintenance in Sesbania rostrata-Azorhizobium caulinodans ORS571 symbiosis.</title>
        <authorList>
            <person name="Suzuki S."/>
            <person name="Aono T."/>
            <person name="Lee KB."/>
            <person name="Suzuki T."/>
            <person name="Liu CT."/>
            <person name="Miwa H."/>
            <person name="Wakao S."/>
            <person name="Iki T."/>
            <person name="Oyaizu H."/>
        </authorList>
    </citation>
    <scope>NUCLEOTIDE SEQUENCE [LARGE SCALE GENOMIC DNA]</scope>
    <source>
        <strain evidence="4">ATCC 43989 / DSM 5975 / JCM 20966 / LMG 6465 / NBRC 14845 / NCIMB 13405 / ORS 571</strain>
    </source>
</reference>
<dbReference type="InterPro" id="IPR041916">
    <property type="entry name" value="Anti_sigma_zinc_sf"/>
</dbReference>
<protein>
    <submittedName>
        <fullName evidence="3">Transcriptional activator</fullName>
    </submittedName>
</protein>
<reference evidence="3 4" key="3">
    <citation type="journal article" date="2008" name="BMC Genomics">
        <title>The genome of the versatile nitrogen fixer Azorhizobium caulinodans ORS571.</title>
        <authorList>
            <person name="Lee KB."/>
            <person name="Backer P.D."/>
            <person name="Aono T."/>
            <person name="Liu CT."/>
            <person name="Suzuki S."/>
            <person name="Suzuki T."/>
            <person name="Kaneko T."/>
            <person name="Yamada M."/>
            <person name="Tabata S."/>
            <person name="Kupfer D.M."/>
            <person name="Najar F.Z."/>
            <person name="Wiley G.B."/>
            <person name="Roe B."/>
            <person name="Binnewies T.T."/>
            <person name="Ussery D.W."/>
            <person name="D'Haeze W."/>
            <person name="Herder J.D."/>
            <person name="Gevers D."/>
            <person name="Vereecke D."/>
            <person name="Holsters M."/>
            <person name="Oyaizu H."/>
        </authorList>
    </citation>
    <scope>NUCLEOTIDE SEQUENCE [LARGE SCALE GENOMIC DNA]</scope>
    <source>
        <strain evidence="4">ATCC 43989 / DSM 5975 / JCM 20966 / LMG 6465 / NBRC 14845 / NCIMB 13405 / ORS 571</strain>
    </source>
</reference>
<accession>A8I6P5</accession>
<feature type="region of interest" description="Disordered" evidence="1">
    <location>
        <begin position="124"/>
        <end position="144"/>
    </location>
</feature>
<reference evidence="3 4" key="4">
    <citation type="journal article" date="2009" name="Appl. Environ. Microbiol.">
        <title>Comparative genome-wide transcriptional profiling of Azorhizobium caulinodans ORS571 grown under free-living and symbiotic conditions.</title>
        <authorList>
            <person name="Tsukada S."/>
            <person name="Aono T."/>
            <person name="Akiba N."/>
            <person name="Lee KB."/>
            <person name="Liu CT."/>
            <person name="Toyazaki H."/>
            <person name="Oyaizu H."/>
        </authorList>
    </citation>
    <scope>NUCLEOTIDE SEQUENCE [LARGE SCALE GENOMIC DNA]</scope>
    <source>
        <strain evidence="4">ATCC 43989 / DSM 5975 / JCM 20966 / LMG 6465 / NBRC 14845 / NCIMB 13405 / ORS 571</strain>
    </source>
</reference>